<evidence type="ECO:0008006" key="8">
    <source>
        <dbReference type="Google" id="ProtNLM"/>
    </source>
</evidence>
<dbReference type="PANTHER" id="PTHR11929:SF194">
    <property type="entry name" value="ALPHA-(1,3)-FUCOSYLTRANSFERASE 10"/>
    <property type="match status" value="1"/>
</dbReference>
<dbReference type="Gene3D" id="3.40.50.11660">
    <property type="entry name" value="Glycosyl transferase family 10, C-terminal domain"/>
    <property type="match status" value="1"/>
</dbReference>
<dbReference type="InterPro" id="IPR055270">
    <property type="entry name" value="Glyco_tran_10_C"/>
</dbReference>
<evidence type="ECO:0000256" key="2">
    <source>
        <dbReference type="ARBA" id="ARBA00022676"/>
    </source>
</evidence>
<evidence type="ECO:0000313" key="7">
    <source>
        <dbReference type="Proteomes" id="UP000462014"/>
    </source>
</evidence>
<dbReference type="EMBL" id="WPIK01000003">
    <property type="protein sequence ID" value="MVN20624.1"/>
    <property type="molecule type" value="Genomic_DNA"/>
</dbReference>
<comment type="similarity">
    <text evidence="1">Belongs to the glycosyltransferase 10 family.</text>
</comment>
<evidence type="ECO:0000259" key="5">
    <source>
        <dbReference type="Pfam" id="PF18025"/>
    </source>
</evidence>
<evidence type="ECO:0000256" key="1">
    <source>
        <dbReference type="ARBA" id="ARBA00008919"/>
    </source>
</evidence>
<evidence type="ECO:0000259" key="4">
    <source>
        <dbReference type="Pfam" id="PF00852"/>
    </source>
</evidence>
<comment type="caution">
    <text evidence="6">The sequence shown here is derived from an EMBL/GenBank/DDBJ whole genome shotgun (WGS) entry which is preliminary data.</text>
</comment>
<dbReference type="RefSeq" id="WP_157564289.1">
    <property type="nucleotide sequence ID" value="NZ_WPIK01000003.1"/>
</dbReference>
<dbReference type="Pfam" id="PF18025">
    <property type="entry name" value="FucT_N"/>
    <property type="match status" value="1"/>
</dbReference>
<dbReference type="InterPro" id="IPR038577">
    <property type="entry name" value="GT10-like_C_sf"/>
</dbReference>
<dbReference type="GO" id="GO:0016020">
    <property type="term" value="C:membrane"/>
    <property type="evidence" value="ECO:0007669"/>
    <property type="project" value="InterPro"/>
</dbReference>
<dbReference type="GO" id="GO:0046920">
    <property type="term" value="F:alpha-(1-&gt;3)-fucosyltransferase activity"/>
    <property type="evidence" value="ECO:0007669"/>
    <property type="project" value="TreeGrafter"/>
</dbReference>
<feature type="domain" description="Fucosyltransferase C-terminal" evidence="4">
    <location>
        <begin position="116"/>
        <end position="235"/>
    </location>
</feature>
<dbReference type="SUPFAM" id="SSF53756">
    <property type="entry name" value="UDP-Glycosyltransferase/glycogen phosphorylase"/>
    <property type="match status" value="1"/>
</dbReference>
<keyword evidence="7" id="KW-1185">Reference proteome</keyword>
<keyword evidence="3" id="KW-0808">Transferase</keyword>
<dbReference type="PANTHER" id="PTHR11929">
    <property type="entry name" value="ALPHA- 1,3 -FUCOSYLTRANSFERASE"/>
    <property type="match status" value="1"/>
</dbReference>
<dbReference type="Pfam" id="PF00852">
    <property type="entry name" value="Glyco_transf_10"/>
    <property type="match status" value="1"/>
</dbReference>
<proteinExistence type="inferred from homology"/>
<gene>
    <name evidence="6" type="ORF">GO621_03635</name>
</gene>
<dbReference type="InterPro" id="IPR001503">
    <property type="entry name" value="Glyco_trans_10"/>
</dbReference>
<keyword evidence="2" id="KW-0328">Glycosyltransferase</keyword>
<evidence type="ECO:0000256" key="3">
    <source>
        <dbReference type="ARBA" id="ARBA00022679"/>
    </source>
</evidence>
<protein>
    <recommendedName>
        <fullName evidence="8">Alpha-(1,3)-fucosyltransferase FucT N-terminal domain-containing protein</fullName>
    </recommendedName>
</protein>
<organism evidence="6 7">
    <name type="scientific">Mucilaginibacter arboris</name>
    <dbReference type="NCBI Taxonomy" id="2682090"/>
    <lineage>
        <taxon>Bacteria</taxon>
        <taxon>Pseudomonadati</taxon>
        <taxon>Bacteroidota</taxon>
        <taxon>Sphingobacteriia</taxon>
        <taxon>Sphingobacteriales</taxon>
        <taxon>Sphingobacteriaceae</taxon>
        <taxon>Mucilaginibacter</taxon>
    </lineage>
</organism>
<accession>A0A7K1STM4</accession>
<dbReference type="AlphaFoldDB" id="A0A7K1STM4"/>
<evidence type="ECO:0000313" key="6">
    <source>
        <dbReference type="EMBL" id="MVN20624.1"/>
    </source>
</evidence>
<feature type="domain" description="Alpha-(1,3)-fucosyltransferase FucT N-terminal" evidence="5">
    <location>
        <begin position="7"/>
        <end position="83"/>
    </location>
</feature>
<sequence>MLKTVNIKFQNGLDFETAKAEILNELDDVFDFRESSQPDFIVFGPYGNDIPQKGNYTRIGYFCENVKPDFNCCEYAFGISREETINQENYKRIQWHGFDPKSLVKPIITDAEGILKNKSKFCNFLYSNPVPYREAFFKALNKYKKVDAPGKSMNNMPEIYQLNQTDKWTAKRSFLQQYKFTIAFENDLFPGYQTEKLYDAMLAGSIPIYLGDPYIGDIFNTKSFIHAREYLQLNQTPFINWVEKNCQQDFEDIRPEFYHSPYHRFKRHLKMRGRNIKMKLSFNKTDFSDLIDKIIELDKNQDLYLQYVVQPWLNNNMAKEVISTKNQWIKIFNSK</sequence>
<name>A0A7K1STM4_9SPHI</name>
<dbReference type="InterPro" id="IPR041058">
    <property type="entry name" value="FucT_N"/>
</dbReference>
<dbReference type="Proteomes" id="UP000462014">
    <property type="component" value="Unassembled WGS sequence"/>
</dbReference>
<reference evidence="6 7" key="1">
    <citation type="submission" date="2019-12" db="EMBL/GenBank/DDBJ databases">
        <title>Mucilaginibacter sp. HMF7410 genome sequencing and assembly.</title>
        <authorList>
            <person name="Kang H."/>
            <person name="Cha I."/>
            <person name="Kim H."/>
            <person name="Joh K."/>
        </authorList>
    </citation>
    <scope>NUCLEOTIDE SEQUENCE [LARGE SCALE GENOMIC DNA]</scope>
    <source>
        <strain evidence="6 7">HMF7410</strain>
    </source>
</reference>